<evidence type="ECO:0000313" key="2">
    <source>
        <dbReference type="Proteomes" id="UP001150569"/>
    </source>
</evidence>
<dbReference type="Proteomes" id="UP001150569">
    <property type="component" value="Unassembled WGS sequence"/>
</dbReference>
<dbReference type="EMBL" id="JANBPT010000257">
    <property type="protein sequence ID" value="KAJ1924722.1"/>
    <property type="molecule type" value="Genomic_DNA"/>
</dbReference>
<sequence>MGIFTRVKNALKEAVTAGGQLTSEEVAISDAIQTIWRPQAVATCQPISHHALASQEADSPIANRLVPWNKVSGAVPQPLSPCSIASTPSGSTLLEGPKVTETKEPETGAIALDNLWCQLGLQVTPDNLASEFRRCFNKHMDLVDEMALEPHTHNGRCKELAQRVKDTKLELAVIESYQNLIRYNQATNHTPQGYLVCPEAFHQFGGISYAYTSCPSKQVRRSWERLQHFYQGAMHKALDELARQQGQVHLCDPIAHALHFLAKAGV</sequence>
<reference evidence="1" key="1">
    <citation type="submission" date="2022-07" db="EMBL/GenBank/DDBJ databases">
        <title>Phylogenomic reconstructions and comparative analyses of Kickxellomycotina fungi.</title>
        <authorList>
            <person name="Reynolds N.K."/>
            <person name="Stajich J.E."/>
            <person name="Barry K."/>
            <person name="Grigoriev I.V."/>
            <person name="Crous P."/>
            <person name="Smith M.E."/>
        </authorList>
    </citation>
    <scope>NUCLEOTIDE SEQUENCE</scope>
    <source>
        <strain evidence="1">RSA 861</strain>
    </source>
</reference>
<accession>A0A9W8A9X1</accession>
<protein>
    <submittedName>
        <fullName evidence="1">Uncharacterized protein</fullName>
    </submittedName>
</protein>
<organism evidence="1 2">
    <name type="scientific">Tieghemiomyces parasiticus</name>
    <dbReference type="NCBI Taxonomy" id="78921"/>
    <lineage>
        <taxon>Eukaryota</taxon>
        <taxon>Fungi</taxon>
        <taxon>Fungi incertae sedis</taxon>
        <taxon>Zoopagomycota</taxon>
        <taxon>Kickxellomycotina</taxon>
        <taxon>Dimargaritomycetes</taxon>
        <taxon>Dimargaritales</taxon>
        <taxon>Dimargaritaceae</taxon>
        <taxon>Tieghemiomyces</taxon>
    </lineage>
</organism>
<comment type="caution">
    <text evidence="1">The sequence shown here is derived from an EMBL/GenBank/DDBJ whole genome shotgun (WGS) entry which is preliminary data.</text>
</comment>
<name>A0A9W8A9X1_9FUNG</name>
<keyword evidence="2" id="KW-1185">Reference proteome</keyword>
<gene>
    <name evidence="1" type="ORF">IWQ60_005014</name>
</gene>
<dbReference type="AlphaFoldDB" id="A0A9W8A9X1"/>
<evidence type="ECO:0000313" key="1">
    <source>
        <dbReference type="EMBL" id="KAJ1924722.1"/>
    </source>
</evidence>
<proteinExistence type="predicted"/>